<reference evidence="1" key="1">
    <citation type="submission" date="2021-05" db="EMBL/GenBank/DDBJ databases">
        <authorList>
            <person name="Scholz U."/>
            <person name="Mascher M."/>
            <person name="Fiebig A."/>
        </authorList>
    </citation>
    <scope>NUCLEOTIDE SEQUENCE [LARGE SCALE GENOMIC DNA]</scope>
</reference>
<evidence type="ECO:0000313" key="1">
    <source>
        <dbReference type="EnsemblPlants" id="AVESA.00010b.r2.7AG1235280.1.CDS"/>
    </source>
</evidence>
<evidence type="ECO:0000313" key="2">
    <source>
        <dbReference type="Proteomes" id="UP001732700"/>
    </source>
</evidence>
<dbReference type="EnsemblPlants" id="AVESA.00010b.r2.7AG1235280.1">
    <property type="protein sequence ID" value="AVESA.00010b.r2.7AG1235280.1.CDS"/>
    <property type="gene ID" value="AVESA.00010b.r2.7AG1235280"/>
</dbReference>
<dbReference type="Proteomes" id="UP001732700">
    <property type="component" value="Chromosome 7A"/>
</dbReference>
<proteinExistence type="predicted"/>
<reference evidence="1" key="2">
    <citation type="submission" date="2025-09" db="UniProtKB">
        <authorList>
            <consortium name="EnsemblPlants"/>
        </authorList>
    </citation>
    <scope>IDENTIFICATION</scope>
</reference>
<accession>A0ACD5ZV42</accession>
<sequence length="273" mass="29331">MPPKWKGLCQADRGFAPMDCNRKIVGARIFYSGYKASSGPINETAELKSPRRQHHVVKEAGGIGIILTNTMANGEELVADSHLLSVVDVGEIEGITAKKYTKTATKPTSTLSFSGTKIGIRPSPVVAVFSSRGPNYLTLEILKPDLIAIGVNILAAWSGDASPSILASDRRRVGFNILSGTSMSCPHIAGVAALLKASHPDWSPAQIKSALMTTAYVHDNTYRLLKDAATGEASTPFQHGAGHIHPRGRSARVDSTKRYRECSQRPDCKPLVE</sequence>
<keyword evidence="2" id="KW-1185">Reference proteome</keyword>
<organism evidence="1 2">
    <name type="scientific">Avena sativa</name>
    <name type="common">Oat</name>
    <dbReference type="NCBI Taxonomy" id="4498"/>
    <lineage>
        <taxon>Eukaryota</taxon>
        <taxon>Viridiplantae</taxon>
        <taxon>Streptophyta</taxon>
        <taxon>Embryophyta</taxon>
        <taxon>Tracheophyta</taxon>
        <taxon>Spermatophyta</taxon>
        <taxon>Magnoliopsida</taxon>
        <taxon>Liliopsida</taxon>
        <taxon>Poales</taxon>
        <taxon>Poaceae</taxon>
        <taxon>BOP clade</taxon>
        <taxon>Pooideae</taxon>
        <taxon>Poodae</taxon>
        <taxon>Poeae</taxon>
        <taxon>Poeae Chloroplast Group 1 (Aveneae type)</taxon>
        <taxon>Aveninae</taxon>
        <taxon>Avena</taxon>
    </lineage>
</organism>
<protein>
    <submittedName>
        <fullName evidence="1">Uncharacterized protein</fullName>
    </submittedName>
</protein>
<name>A0ACD5ZV42_AVESA</name>